<evidence type="ECO:0000313" key="1">
    <source>
        <dbReference type="EMBL" id="HDM36402.1"/>
    </source>
</evidence>
<dbReference type="EMBL" id="DQZR01000173">
    <property type="protein sequence ID" value="HDM36402.1"/>
    <property type="molecule type" value="Genomic_DNA"/>
</dbReference>
<accession>A0A7C1BAE5</accession>
<dbReference type="AlphaFoldDB" id="A0A7C1BAE5"/>
<name>A0A7C1BAE5_9EURY</name>
<proteinExistence type="predicted"/>
<reference evidence="1" key="1">
    <citation type="journal article" date="2020" name="mSystems">
        <title>Genome- and Community-Level Interaction Insights into Carbon Utilization and Element Cycling Functions of Hydrothermarchaeota in Hydrothermal Sediment.</title>
        <authorList>
            <person name="Zhou Z."/>
            <person name="Liu Y."/>
            <person name="Xu W."/>
            <person name="Pan J."/>
            <person name="Luo Z.H."/>
            <person name="Li M."/>
        </authorList>
    </citation>
    <scope>NUCLEOTIDE SEQUENCE [LARGE SCALE GENOMIC DNA]</scope>
    <source>
        <strain evidence="1">HyVt-185</strain>
    </source>
</reference>
<organism evidence="1">
    <name type="scientific">Candidatus Syntropharchaeum butanivorans</name>
    <dbReference type="NCBI Taxonomy" id="1839936"/>
    <lineage>
        <taxon>Archaea</taxon>
        <taxon>Methanobacteriati</taxon>
        <taxon>Methanobacteriota</taxon>
        <taxon>Stenosarchaea group</taxon>
        <taxon>Methanomicrobia</taxon>
        <taxon>Methanosarcinales</taxon>
        <taxon>ANME-2 cluster</taxon>
        <taxon>Candidatus Syntropharchaeum</taxon>
    </lineage>
</organism>
<protein>
    <submittedName>
        <fullName evidence="1">Uncharacterized protein</fullName>
    </submittedName>
</protein>
<gene>
    <name evidence="1" type="ORF">ENG09_04010</name>
</gene>
<dbReference type="Proteomes" id="UP000885863">
    <property type="component" value="Unassembled WGS sequence"/>
</dbReference>
<sequence length="145" mass="15869">MSKEAMGFAILTTLLSLAFVVSIVYAASSSGSWKGVNYTVSVWNLVYRSDYQALYSSHSAFLNNLVGGVTACITYTLEGPDSSHIATNTLYPSGPDFYDSRQMYVDVSDLAPNTYSMEAETRVQLFEGNDSYQDTANITGSFTKE</sequence>
<comment type="caution">
    <text evidence="1">The sequence shown here is derived from an EMBL/GenBank/DDBJ whole genome shotgun (WGS) entry which is preliminary data.</text>
</comment>